<dbReference type="Pfam" id="PF01504">
    <property type="entry name" value="PIP5K"/>
    <property type="match status" value="1"/>
</dbReference>
<dbReference type="EMBL" id="OU895877">
    <property type="protein sequence ID" value="CAG9800818.1"/>
    <property type="molecule type" value="Genomic_DNA"/>
</dbReference>
<dbReference type="Gene3D" id="3.30.810.10">
    <property type="entry name" value="2-Layer Sandwich"/>
    <property type="match status" value="1"/>
</dbReference>
<dbReference type="PANTHER" id="PTHR23086:SF101">
    <property type="entry name" value="LP03320P-RELATED"/>
    <property type="match status" value="1"/>
</dbReference>
<feature type="region of interest" description="Disordered" evidence="4">
    <location>
        <begin position="800"/>
        <end position="943"/>
    </location>
</feature>
<keyword evidence="3" id="KW-0418">Kinase</keyword>
<feature type="region of interest" description="Disordered" evidence="4">
    <location>
        <begin position="601"/>
        <end position="644"/>
    </location>
</feature>
<accession>A0A9N9RPK9</accession>
<comment type="subcellular location">
    <subcellularLocation>
        <location evidence="1">Cytoplasm</location>
    </subcellularLocation>
</comment>
<feature type="compositionally biased region" description="Low complexity" evidence="4">
    <location>
        <begin position="926"/>
        <end position="936"/>
    </location>
</feature>
<evidence type="ECO:0000313" key="6">
    <source>
        <dbReference type="EMBL" id="CAG9800818.1"/>
    </source>
</evidence>
<evidence type="ECO:0000313" key="7">
    <source>
        <dbReference type="Proteomes" id="UP001153620"/>
    </source>
</evidence>
<dbReference type="GO" id="GO:0016308">
    <property type="term" value="F:1-phosphatidylinositol-4-phosphate 5-kinase activity"/>
    <property type="evidence" value="ECO:0007669"/>
    <property type="project" value="TreeGrafter"/>
</dbReference>
<reference evidence="6" key="2">
    <citation type="submission" date="2022-10" db="EMBL/GenBank/DDBJ databases">
        <authorList>
            <consortium name="ENA_rothamsted_submissions"/>
            <consortium name="culmorum"/>
            <person name="King R."/>
        </authorList>
    </citation>
    <scope>NUCLEOTIDE SEQUENCE</scope>
</reference>
<keyword evidence="3" id="KW-0547">Nucleotide-binding</keyword>
<proteinExistence type="predicted"/>
<dbReference type="GO" id="GO:0005524">
    <property type="term" value="F:ATP binding"/>
    <property type="evidence" value="ECO:0007669"/>
    <property type="project" value="UniProtKB-UniRule"/>
</dbReference>
<dbReference type="SUPFAM" id="SSF56104">
    <property type="entry name" value="SAICAR synthase-like"/>
    <property type="match status" value="1"/>
</dbReference>
<dbReference type="InterPro" id="IPR023610">
    <property type="entry name" value="PInositol-4/5-P-5/4-kinase"/>
</dbReference>
<evidence type="ECO:0000256" key="3">
    <source>
        <dbReference type="PROSITE-ProRule" id="PRU00781"/>
    </source>
</evidence>
<feature type="domain" description="PIPK" evidence="5">
    <location>
        <begin position="92"/>
        <end position="496"/>
    </location>
</feature>
<dbReference type="PANTHER" id="PTHR23086">
    <property type="entry name" value="PHOSPHATIDYLINOSITOL-4-PHOSPHATE 5-KINASE"/>
    <property type="match status" value="1"/>
</dbReference>
<dbReference type="GO" id="GO:0046854">
    <property type="term" value="P:phosphatidylinositol phosphate biosynthetic process"/>
    <property type="evidence" value="ECO:0007669"/>
    <property type="project" value="TreeGrafter"/>
</dbReference>
<gene>
    <name evidence="6" type="ORF">CHIRRI_LOCUS3756</name>
</gene>
<feature type="compositionally biased region" description="Polar residues" evidence="4">
    <location>
        <begin position="894"/>
        <end position="920"/>
    </location>
</feature>
<dbReference type="PROSITE" id="PS51455">
    <property type="entry name" value="PIPK"/>
    <property type="match status" value="1"/>
</dbReference>
<keyword evidence="7" id="KW-1185">Reference proteome</keyword>
<evidence type="ECO:0000259" key="5">
    <source>
        <dbReference type="PROSITE" id="PS51455"/>
    </source>
</evidence>
<feature type="region of interest" description="Disordered" evidence="4">
    <location>
        <begin position="1"/>
        <end position="81"/>
    </location>
</feature>
<sequence length="976" mass="109061">MATTVEKIDKIEKIHDDISSSKNSEQTTTARESETTSDYVRTGGAHNETMSEGTRGSAINSSISRTAKSDKEKKIGHRRVGEDGEITYKKIQTSTIMGSIQLGIQHTVGSLASKPKRDLLMMDFWEMETISFPPEGSSMTPAHHYSEFRFKIYAPIAFRYFRDLFGIQPDDFMMSMCSAPLRELSNPGASGSIFYLTDDDEFIIKTVQHKEGEFLQKLLPGYYMNLNQNPRTLLPKFFGLYCYQCNSKNVRLIAMNNLLPSSIRMHLKYDLKGSTYKRKANKSEMKKKSPTYKDLDFMEHHPNGISLEADTYAALIKTIQRDCRVLESFKIMDYSLLVGVHNMDQAQKEKQEEMKNRHARKESRGGDESDLEDAPEADQAMHEDRAGTSLNRTSALHRSINRQRLVAHSTAMESIQAESEPIDEEEDVPPGGIPARNDKGERLLLFIGIIDILQSYRLKKKLEHTFKSIIHDGDTVSVHRPSFYAQRFQDFMAKTVFRKIPSPLKHSPSKRKSLSKVAHQRSTESEADSHASGSVNMQLIRAINKANKSNNNYNNNNNSNNQTSSSNNVTTTNSKVVIVAPPTAAEKSQALLVSQYANSSSGAVATPVSPSASLPPLKKRTSIVKQSVPPPVPPRGSPRSKSKKSFTNSYNFYYRTSNRCHKIDHDKLKTLEAMSAVSGTQKVKKWLESVEIPDEVMSPDDEIAKCQEFKFKSVKRLIDSFTMKDGCSIKKPVVNKARISDSSLVKARVENYNSLDHSAIAKLNRKAQSLYINETDSGIESSIKVTNRLLSSAKKDKIAHHQFSRDGSAPSCSSTPPPAFDDISEHGVYNNQTKNLSNDYRSSSDKRLNSPRSTSYREDSVSISDIRLETQLAKDSTSSNNSNYGSRGALAWTPPTSMEGSTPTWTEGTPSFTESSSSENGEIELSGSSSPLNHSSMSDKHKPTVEKALNSLTSEMVRVCYTDSKSIRILYKSQDL</sequence>
<name>A0A9N9RPK9_9DIPT</name>
<dbReference type="AlphaFoldDB" id="A0A9N9RPK9"/>
<feature type="compositionally biased region" description="Basic and acidic residues" evidence="4">
    <location>
        <begin position="67"/>
        <end position="81"/>
    </location>
</feature>
<feature type="compositionally biased region" description="Polar residues" evidence="4">
    <location>
        <begin position="48"/>
        <end position="66"/>
    </location>
</feature>
<feature type="compositionally biased region" description="Basic and acidic residues" evidence="4">
    <location>
        <begin position="347"/>
        <end position="367"/>
    </location>
</feature>
<protein>
    <recommendedName>
        <fullName evidence="5">PIPK domain-containing protein</fullName>
    </recommendedName>
</protein>
<feature type="region of interest" description="Disordered" evidence="4">
    <location>
        <begin position="414"/>
        <end position="435"/>
    </location>
</feature>
<evidence type="ECO:0000256" key="4">
    <source>
        <dbReference type="SAM" id="MobiDB-lite"/>
    </source>
</evidence>
<dbReference type="GO" id="GO:0005737">
    <property type="term" value="C:cytoplasm"/>
    <property type="evidence" value="ECO:0007669"/>
    <property type="project" value="UniProtKB-SubCell"/>
</dbReference>
<organism evidence="6 7">
    <name type="scientific">Chironomus riparius</name>
    <dbReference type="NCBI Taxonomy" id="315576"/>
    <lineage>
        <taxon>Eukaryota</taxon>
        <taxon>Metazoa</taxon>
        <taxon>Ecdysozoa</taxon>
        <taxon>Arthropoda</taxon>
        <taxon>Hexapoda</taxon>
        <taxon>Insecta</taxon>
        <taxon>Pterygota</taxon>
        <taxon>Neoptera</taxon>
        <taxon>Endopterygota</taxon>
        <taxon>Diptera</taxon>
        <taxon>Nematocera</taxon>
        <taxon>Chironomoidea</taxon>
        <taxon>Chironomidae</taxon>
        <taxon>Chironominae</taxon>
        <taxon>Chironomus</taxon>
    </lineage>
</organism>
<evidence type="ECO:0000256" key="1">
    <source>
        <dbReference type="ARBA" id="ARBA00004496"/>
    </source>
</evidence>
<dbReference type="InterPro" id="IPR027483">
    <property type="entry name" value="PInositol-4-P-4/5-kinase_C_sf"/>
</dbReference>
<dbReference type="SMART" id="SM00330">
    <property type="entry name" value="PIPKc"/>
    <property type="match status" value="1"/>
</dbReference>
<keyword evidence="3" id="KW-0067">ATP-binding</keyword>
<evidence type="ECO:0000256" key="2">
    <source>
        <dbReference type="ARBA" id="ARBA00022490"/>
    </source>
</evidence>
<dbReference type="Gene3D" id="3.30.800.10">
    <property type="entry name" value="Phosphatidylinositol Phosphate Kinase II Beta"/>
    <property type="match status" value="1"/>
</dbReference>
<keyword evidence="3" id="KW-0808">Transferase</keyword>
<feature type="compositionally biased region" description="Basic and acidic residues" evidence="4">
    <location>
        <begin position="1"/>
        <end position="19"/>
    </location>
</feature>
<dbReference type="FunFam" id="3.30.800.10:FF:000001">
    <property type="entry name" value="phosphatidylinositol 4-phosphate 5-kinase type-1 gamma"/>
    <property type="match status" value="1"/>
</dbReference>
<keyword evidence="2" id="KW-0963">Cytoplasm</keyword>
<feature type="region of interest" description="Disordered" evidence="4">
    <location>
        <begin position="502"/>
        <end position="535"/>
    </location>
</feature>
<dbReference type="OrthoDB" id="70770at2759"/>
<reference evidence="6" key="1">
    <citation type="submission" date="2022-01" db="EMBL/GenBank/DDBJ databases">
        <authorList>
            <person name="King R."/>
        </authorList>
    </citation>
    <scope>NUCLEOTIDE SEQUENCE</scope>
</reference>
<feature type="compositionally biased region" description="Polar residues" evidence="4">
    <location>
        <begin position="829"/>
        <end position="841"/>
    </location>
</feature>
<feature type="region of interest" description="Disordered" evidence="4">
    <location>
        <begin position="548"/>
        <end position="569"/>
    </location>
</feature>
<dbReference type="CDD" id="cd17301">
    <property type="entry name" value="PIPKc_PIP5KI"/>
    <property type="match status" value="1"/>
</dbReference>
<dbReference type="GO" id="GO:0005886">
    <property type="term" value="C:plasma membrane"/>
    <property type="evidence" value="ECO:0007669"/>
    <property type="project" value="TreeGrafter"/>
</dbReference>
<dbReference type="InterPro" id="IPR027484">
    <property type="entry name" value="PInositol-4-P-5-kinase_N"/>
</dbReference>
<dbReference type="Proteomes" id="UP001153620">
    <property type="component" value="Chromosome 1"/>
</dbReference>
<feature type="compositionally biased region" description="Polar residues" evidence="4">
    <location>
        <begin position="601"/>
        <end position="612"/>
    </location>
</feature>
<feature type="compositionally biased region" description="Polar residues" evidence="4">
    <location>
        <begin position="873"/>
        <end position="885"/>
    </location>
</feature>
<feature type="region of interest" description="Disordered" evidence="4">
    <location>
        <begin position="347"/>
        <end position="393"/>
    </location>
</feature>
<dbReference type="InterPro" id="IPR002498">
    <property type="entry name" value="PInositol-4-P-4/5-kinase_core"/>
</dbReference>